<feature type="domain" description="SCP" evidence="2">
    <location>
        <begin position="137"/>
        <end position="300"/>
    </location>
</feature>
<dbReference type="SUPFAM" id="SSF55797">
    <property type="entry name" value="PR-1-like"/>
    <property type="match status" value="1"/>
</dbReference>
<feature type="compositionally biased region" description="Pro residues" evidence="1">
    <location>
        <begin position="338"/>
        <end position="352"/>
    </location>
</feature>
<dbReference type="EMBL" id="JARAKH010000001">
    <property type="protein sequence ID" value="KAK8407819.1"/>
    <property type="molecule type" value="Genomic_DNA"/>
</dbReference>
<dbReference type="PROSITE" id="PS01009">
    <property type="entry name" value="CRISP_1"/>
    <property type="match status" value="1"/>
</dbReference>
<accession>A0AAW0V661</accession>
<dbReference type="SMART" id="SM00198">
    <property type="entry name" value="SCP"/>
    <property type="match status" value="1"/>
</dbReference>
<dbReference type="PRINTS" id="PR00838">
    <property type="entry name" value="V5ALLERGEN"/>
</dbReference>
<evidence type="ECO:0000313" key="3">
    <source>
        <dbReference type="EMBL" id="KAK8407819.1"/>
    </source>
</evidence>
<evidence type="ECO:0000313" key="4">
    <source>
        <dbReference type="Proteomes" id="UP001487740"/>
    </source>
</evidence>
<comment type="caution">
    <text evidence="3">The sequence shown here is derived from an EMBL/GenBank/DDBJ whole genome shotgun (WGS) entry which is preliminary data.</text>
</comment>
<dbReference type="CDD" id="cd05380">
    <property type="entry name" value="CAP_euk"/>
    <property type="match status" value="1"/>
</dbReference>
<dbReference type="InterPro" id="IPR001283">
    <property type="entry name" value="CRISP-related"/>
</dbReference>
<dbReference type="AlphaFoldDB" id="A0AAW0V661"/>
<protein>
    <recommendedName>
        <fullName evidence="2">SCP domain-containing protein</fullName>
    </recommendedName>
</protein>
<dbReference type="InterPro" id="IPR002413">
    <property type="entry name" value="V5_allergen-like"/>
</dbReference>
<dbReference type="InterPro" id="IPR035940">
    <property type="entry name" value="CAP_sf"/>
</dbReference>
<dbReference type="Pfam" id="PF00188">
    <property type="entry name" value="CAP"/>
    <property type="match status" value="1"/>
</dbReference>
<dbReference type="PRINTS" id="PR00837">
    <property type="entry name" value="V5TPXLIKE"/>
</dbReference>
<keyword evidence="4" id="KW-1185">Reference proteome</keyword>
<sequence length="422" mass="46225">MGQRASASPARYGGGTEVYSSVVTVLWGRLSCLLAQPSVRLEPRNDKVFKVVDLAKKHQLLKGDGQADRASPRLPSCGSQLTMASRLCLLMAVALSSWVAVQATDYCRITREHTMCKHRGRGPRCGPEVGPRGVSPEDINLIVELHNKLRAQVARGEEGRGAPGPQPPGANMMALEWDEELAAVAQRHADQCDFNHECSDCRRVDRFNVGQNLYQYSRSGYNDHDPDWRAAIYGWYDEVGDFPADVVDSFRGTGAMTGHYTQVVWASTSRIGCGLSTYREGSMITKLYTCNYGPTGNYISSPMYEKGEPCSSCPDGTSCSKMYDGLCANMEGSGSQLPRPPLPPPPPPPPPGSGSRFPRLPLPPSPPPLGSGSWFPRPPLPNPPPPPSSGLRFPRPPFPLPQFPQFDPEYEYSYNDYDYGAK</sequence>
<dbReference type="PROSITE" id="PS01010">
    <property type="entry name" value="CRISP_2"/>
    <property type="match status" value="1"/>
</dbReference>
<evidence type="ECO:0000256" key="1">
    <source>
        <dbReference type="SAM" id="MobiDB-lite"/>
    </source>
</evidence>
<dbReference type="InterPro" id="IPR014044">
    <property type="entry name" value="CAP_dom"/>
</dbReference>
<dbReference type="Proteomes" id="UP001487740">
    <property type="component" value="Unassembled WGS sequence"/>
</dbReference>
<evidence type="ECO:0000259" key="2">
    <source>
        <dbReference type="SMART" id="SM00198"/>
    </source>
</evidence>
<feature type="region of interest" description="Disordered" evidence="1">
    <location>
        <begin position="330"/>
        <end position="422"/>
    </location>
</feature>
<dbReference type="PANTHER" id="PTHR10334">
    <property type="entry name" value="CYSTEINE-RICH SECRETORY PROTEIN-RELATED"/>
    <property type="match status" value="1"/>
</dbReference>
<dbReference type="GO" id="GO:0005576">
    <property type="term" value="C:extracellular region"/>
    <property type="evidence" value="ECO:0007669"/>
    <property type="project" value="InterPro"/>
</dbReference>
<name>A0AAW0V661_SCYPA</name>
<reference evidence="3 4" key="1">
    <citation type="submission" date="2023-03" db="EMBL/GenBank/DDBJ databases">
        <title>High-quality genome of Scylla paramamosain provides insights in environmental adaptation.</title>
        <authorList>
            <person name="Zhang L."/>
        </authorList>
    </citation>
    <scope>NUCLEOTIDE SEQUENCE [LARGE SCALE GENOMIC DNA]</scope>
    <source>
        <strain evidence="3">LZ_2023a</strain>
        <tissue evidence="3">Muscle</tissue>
    </source>
</reference>
<feature type="compositionally biased region" description="Pro residues" evidence="1">
    <location>
        <begin position="376"/>
        <end position="402"/>
    </location>
</feature>
<feature type="compositionally biased region" description="Pro residues" evidence="1">
    <location>
        <begin position="360"/>
        <end position="369"/>
    </location>
</feature>
<gene>
    <name evidence="3" type="ORF">O3P69_002392</name>
</gene>
<dbReference type="InterPro" id="IPR018244">
    <property type="entry name" value="Allrgn_V5/Tpx1_CS"/>
</dbReference>
<proteinExistence type="predicted"/>
<dbReference type="Gene3D" id="3.40.33.10">
    <property type="entry name" value="CAP"/>
    <property type="match status" value="1"/>
</dbReference>
<organism evidence="3 4">
    <name type="scientific">Scylla paramamosain</name>
    <name type="common">Mud crab</name>
    <dbReference type="NCBI Taxonomy" id="85552"/>
    <lineage>
        <taxon>Eukaryota</taxon>
        <taxon>Metazoa</taxon>
        <taxon>Ecdysozoa</taxon>
        <taxon>Arthropoda</taxon>
        <taxon>Crustacea</taxon>
        <taxon>Multicrustacea</taxon>
        <taxon>Malacostraca</taxon>
        <taxon>Eumalacostraca</taxon>
        <taxon>Eucarida</taxon>
        <taxon>Decapoda</taxon>
        <taxon>Pleocyemata</taxon>
        <taxon>Brachyura</taxon>
        <taxon>Eubrachyura</taxon>
        <taxon>Portunoidea</taxon>
        <taxon>Portunidae</taxon>
        <taxon>Portuninae</taxon>
        <taxon>Scylla</taxon>
    </lineage>
</organism>